<comment type="subcellular location">
    <subcellularLocation>
        <location evidence="1 7">Cell membrane</location>
        <topology evidence="1 7">Multi-pass membrane protein</topology>
    </subcellularLocation>
</comment>
<dbReference type="PANTHER" id="PTHR43227">
    <property type="entry name" value="BLL4140 PROTEIN"/>
    <property type="match status" value="1"/>
</dbReference>
<keyword evidence="4 7" id="KW-0812">Transmembrane</keyword>
<keyword evidence="5 7" id="KW-1133">Transmembrane helix</keyword>
<name>A0ABP5XQX9_9ACTN</name>
<keyword evidence="11" id="KW-1185">Reference proteome</keyword>
<feature type="region of interest" description="Disordered" evidence="8">
    <location>
        <begin position="1"/>
        <end position="50"/>
    </location>
</feature>
<sequence length="344" mass="37638">MTVHVRGVAPAAGKPAEDATRDTGEADGVLPPGDPAPKSAGREERGGRPRSSGWLPYALIAPAAVSLLVLLGYPLVRNLVLSFQRLGRIEMISRATVWTGFDNYAELLGDDAFWTVVLRTFVFMAVNVVLIMGFGTLVGLLLNALGKKMRLVLSLALVMAWAMPVVASATVFRWLFDTQFGVVNWAMRTLGFSGYEQHNWFETGFSTLAIVTLMIVWASVPFVALNLYAGLTTISGELYEAARVDGASHGRIFRSVVFPMLKPFFLITTFLEIIWVFKAFAQIVALNNGGPDRGSETLPVFAYIEGMAQMNFGIAAAASVLTILILLVAMSFYFRLILKQEEEQ</sequence>
<comment type="caution">
    <text evidence="10">The sequence shown here is derived from an EMBL/GenBank/DDBJ whole genome shotgun (WGS) entry which is preliminary data.</text>
</comment>
<evidence type="ECO:0000256" key="4">
    <source>
        <dbReference type="ARBA" id="ARBA00022692"/>
    </source>
</evidence>
<keyword evidence="3" id="KW-1003">Cell membrane</keyword>
<accession>A0ABP5XQX9</accession>
<dbReference type="Pfam" id="PF00528">
    <property type="entry name" value="BPD_transp_1"/>
    <property type="match status" value="1"/>
</dbReference>
<evidence type="ECO:0000256" key="1">
    <source>
        <dbReference type="ARBA" id="ARBA00004651"/>
    </source>
</evidence>
<feature type="transmembrane region" description="Helical" evidence="7">
    <location>
        <begin position="152"/>
        <end position="176"/>
    </location>
</feature>
<dbReference type="InterPro" id="IPR050809">
    <property type="entry name" value="UgpAE/MalFG_permease"/>
</dbReference>
<dbReference type="SUPFAM" id="SSF161098">
    <property type="entry name" value="MetI-like"/>
    <property type="match status" value="1"/>
</dbReference>
<feature type="transmembrane region" description="Helical" evidence="7">
    <location>
        <begin position="205"/>
        <end position="229"/>
    </location>
</feature>
<dbReference type="PANTHER" id="PTHR43227:SF8">
    <property type="entry name" value="DIACETYLCHITOBIOSE UPTAKE SYSTEM PERMEASE PROTEIN DASB"/>
    <property type="match status" value="1"/>
</dbReference>
<feature type="compositionally biased region" description="Basic and acidic residues" evidence="8">
    <location>
        <begin position="15"/>
        <end position="24"/>
    </location>
</feature>
<evidence type="ECO:0000259" key="9">
    <source>
        <dbReference type="PROSITE" id="PS50928"/>
    </source>
</evidence>
<dbReference type="InterPro" id="IPR000515">
    <property type="entry name" value="MetI-like"/>
</dbReference>
<evidence type="ECO:0000256" key="7">
    <source>
        <dbReference type="RuleBase" id="RU363032"/>
    </source>
</evidence>
<reference evidence="11" key="1">
    <citation type="journal article" date="2019" name="Int. J. Syst. Evol. Microbiol.">
        <title>The Global Catalogue of Microorganisms (GCM) 10K type strain sequencing project: providing services to taxonomists for standard genome sequencing and annotation.</title>
        <authorList>
            <consortium name="The Broad Institute Genomics Platform"/>
            <consortium name="The Broad Institute Genome Sequencing Center for Infectious Disease"/>
            <person name="Wu L."/>
            <person name="Ma J."/>
        </authorList>
    </citation>
    <scope>NUCLEOTIDE SEQUENCE [LARGE SCALE GENOMIC DNA]</scope>
    <source>
        <strain evidence="11">JCM 6305</strain>
    </source>
</reference>
<comment type="similarity">
    <text evidence="7">Belongs to the binding-protein-dependent transport system permease family.</text>
</comment>
<dbReference type="Gene3D" id="1.10.3720.10">
    <property type="entry name" value="MetI-like"/>
    <property type="match status" value="1"/>
</dbReference>
<evidence type="ECO:0000313" key="10">
    <source>
        <dbReference type="EMBL" id="GAA2465493.1"/>
    </source>
</evidence>
<evidence type="ECO:0000256" key="5">
    <source>
        <dbReference type="ARBA" id="ARBA00022989"/>
    </source>
</evidence>
<evidence type="ECO:0000313" key="11">
    <source>
        <dbReference type="Proteomes" id="UP001501638"/>
    </source>
</evidence>
<keyword evidence="2 7" id="KW-0813">Transport</keyword>
<feature type="transmembrane region" description="Helical" evidence="7">
    <location>
        <begin position="121"/>
        <end position="145"/>
    </location>
</feature>
<dbReference type="PROSITE" id="PS50928">
    <property type="entry name" value="ABC_TM1"/>
    <property type="match status" value="1"/>
</dbReference>
<feature type="transmembrane region" description="Helical" evidence="7">
    <location>
        <begin position="312"/>
        <end position="334"/>
    </location>
</feature>
<feature type="transmembrane region" description="Helical" evidence="7">
    <location>
        <begin position="264"/>
        <end position="285"/>
    </location>
</feature>
<dbReference type="EMBL" id="BAAASZ010000051">
    <property type="protein sequence ID" value="GAA2465493.1"/>
    <property type="molecule type" value="Genomic_DNA"/>
</dbReference>
<organism evidence="10 11">
    <name type="scientific">Streptomyces macrosporus</name>
    <dbReference type="NCBI Taxonomy" id="44032"/>
    <lineage>
        <taxon>Bacteria</taxon>
        <taxon>Bacillati</taxon>
        <taxon>Actinomycetota</taxon>
        <taxon>Actinomycetes</taxon>
        <taxon>Kitasatosporales</taxon>
        <taxon>Streptomycetaceae</taxon>
        <taxon>Streptomyces</taxon>
    </lineage>
</organism>
<evidence type="ECO:0000256" key="6">
    <source>
        <dbReference type="ARBA" id="ARBA00023136"/>
    </source>
</evidence>
<dbReference type="RefSeq" id="WP_344328717.1">
    <property type="nucleotide sequence ID" value="NZ_BAAASZ010000051.1"/>
</dbReference>
<gene>
    <name evidence="10" type="ORF">GCM10010405_57460</name>
</gene>
<evidence type="ECO:0000256" key="2">
    <source>
        <dbReference type="ARBA" id="ARBA00022448"/>
    </source>
</evidence>
<dbReference type="Proteomes" id="UP001501638">
    <property type="component" value="Unassembled WGS sequence"/>
</dbReference>
<dbReference type="InterPro" id="IPR035906">
    <property type="entry name" value="MetI-like_sf"/>
</dbReference>
<protein>
    <submittedName>
        <fullName evidence="10">Sugar ABC transporter permease</fullName>
    </submittedName>
</protein>
<evidence type="ECO:0000256" key="3">
    <source>
        <dbReference type="ARBA" id="ARBA00022475"/>
    </source>
</evidence>
<proteinExistence type="inferred from homology"/>
<feature type="domain" description="ABC transmembrane type-1" evidence="9">
    <location>
        <begin position="117"/>
        <end position="333"/>
    </location>
</feature>
<keyword evidence="6 7" id="KW-0472">Membrane</keyword>
<evidence type="ECO:0000256" key="8">
    <source>
        <dbReference type="SAM" id="MobiDB-lite"/>
    </source>
</evidence>
<dbReference type="CDD" id="cd06261">
    <property type="entry name" value="TM_PBP2"/>
    <property type="match status" value="1"/>
</dbReference>
<feature type="transmembrane region" description="Helical" evidence="7">
    <location>
        <begin position="54"/>
        <end position="76"/>
    </location>
</feature>